<evidence type="ECO:0000313" key="2">
    <source>
        <dbReference type="RefSeq" id="XP_013068692.2"/>
    </source>
</evidence>
<dbReference type="GeneID" id="106056463"/>
<dbReference type="OMA" id="GIRRHEM"/>
<name>A0A9U8E109_BIOGL</name>
<dbReference type="RefSeq" id="XP_013068692.2">
    <property type="nucleotide sequence ID" value="XM_013213238.2"/>
</dbReference>
<dbReference type="OrthoDB" id="5953973at2759"/>
<organism evidence="1 2">
    <name type="scientific">Biomphalaria glabrata</name>
    <name type="common">Bloodfluke planorb</name>
    <name type="synonym">Freshwater snail</name>
    <dbReference type="NCBI Taxonomy" id="6526"/>
    <lineage>
        <taxon>Eukaryota</taxon>
        <taxon>Metazoa</taxon>
        <taxon>Spiralia</taxon>
        <taxon>Lophotrochozoa</taxon>
        <taxon>Mollusca</taxon>
        <taxon>Gastropoda</taxon>
        <taxon>Heterobranchia</taxon>
        <taxon>Euthyneura</taxon>
        <taxon>Panpulmonata</taxon>
        <taxon>Hygrophila</taxon>
        <taxon>Lymnaeoidea</taxon>
        <taxon>Planorbidae</taxon>
        <taxon>Biomphalaria</taxon>
    </lineage>
</organism>
<gene>
    <name evidence="2" type="primary">LOC106056463</name>
</gene>
<keyword evidence="1" id="KW-1185">Reference proteome</keyword>
<dbReference type="Proteomes" id="UP001165740">
    <property type="component" value="Chromosome 6"/>
</dbReference>
<dbReference type="KEGG" id="bgt:106056463"/>
<dbReference type="AlphaFoldDB" id="A0A9U8E109"/>
<reference evidence="2" key="1">
    <citation type="submission" date="2025-08" db="UniProtKB">
        <authorList>
            <consortium name="RefSeq"/>
        </authorList>
    </citation>
    <scope>IDENTIFICATION</scope>
</reference>
<evidence type="ECO:0000313" key="1">
    <source>
        <dbReference type="Proteomes" id="UP001165740"/>
    </source>
</evidence>
<proteinExistence type="predicted"/>
<accession>A0A9U8E109</accession>
<protein>
    <submittedName>
        <fullName evidence="2">Uncharacterized protein LOC106056463</fullName>
    </submittedName>
</protein>
<sequence>MELFLKDYITSSSFDDDDVNKGILERRISPYVTLRPGDLSALLKLYTDVQPPLAKFGHNHNHVKKQHGCGIETLFEKKPLLSAGDSDDDKSDDELLDVVCNGAHQGHVPAQYVVRGIKRHEFPVIGVYIHEKICPGFQYRVRRVTSKNFFWNGQAKTLLSIGTGYGARLTFSGETLNDNDNYFWSDSDPYGFAFSIQAVDADQKFLIQDVSGKVVGEGIVERIHGPQQETNMITGKNGVTKHVDVAMTCCITYYKQHHYGLKEMMVHESQETVTGEAILFKPRSSRKANLLAIEGVFLPRIGDCKFVPDC</sequence>